<accession>A0AAD4NH60</accession>
<dbReference type="GO" id="GO:0030641">
    <property type="term" value="P:regulation of cellular pH"/>
    <property type="evidence" value="ECO:0007669"/>
    <property type="project" value="TreeGrafter"/>
</dbReference>
<dbReference type="PANTHER" id="PTHR12471:SF7">
    <property type="entry name" value="V-TYPE PROTON ATPASE SUBUNIT S1"/>
    <property type="match status" value="1"/>
</dbReference>
<reference evidence="8" key="1">
    <citation type="submission" date="2022-01" db="EMBL/GenBank/DDBJ databases">
        <title>Genome Sequence Resource for Two Populations of Ditylenchus destructor, the Migratory Endoparasitic Phytonematode.</title>
        <authorList>
            <person name="Zhang H."/>
            <person name="Lin R."/>
            <person name="Xie B."/>
        </authorList>
    </citation>
    <scope>NUCLEOTIDE SEQUENCE</scope>
    <source>
        <strain evidence="8">BazhouSP</strain>
    </source>
</reference>
<dbReference type="PANTHER" id="PTHR12471">
    <property type="entry name" value="VACUOLAR ATP SYNTHASE SUBUNIT S1"/>
    <property type="match status" value="1"/>
</dbReference>
<keyword evidence="4 6" id="KW-1133">Transmembrane helix</keyword>
<dbReference type="Pfam" id="PF20520">
    <property type="entry name" value="Ac45-VOA1_TM"/>
    <property type="match status" value="1"/>
</dbReference>
<sequence>MSLRANNQHSRFLTKLYSILTWTGIQPDLRSHIRIGVQHKSEWKKKQHKIGWVSCVFVPGSRNFRVGPRIKSVLLREFPAKPDYSTTSLKQSGQTEKGSYNFPIILPPYHQHLERRPEWGTCLLYIEAIFVHVLELRKVDDADVPQFERGHVAVVDRNRGKNNFTVDEGSVFCLPTNMTKNTTKDFWFNINVTIGEPINVTDNKGNTFFLREPINLRINFRLKNDSSWRLVNVQANSLIVRGDKFQGKKLSVGIGQLNDNRSQFSMEISGSKDYNFACSDTKRAIWNNISDKKYSLGISFHNIQFQPFGIWTSNTTANGTIVRFGPKVNDCVGVFSAGSLMGILVSVIFIAVLSFGFLMLNSIQTLDRFDDPKQKQLIVNTSD</sequence>
<proteinExistence type="inferred from homology"/>
<dbReference type="InterPro" id="IPR008388">
    <property type="entry name" value="Ac45_acc_su"/>
</dbReference>
<evidence type="ECO:0000313" key="9">
    <source>
        <dbReference type="Proteomes" id="UP001201812"/>
    </source>
</evidence>
<keyword evidence="3 6" id="KW-0812">Transmembrane</keyword>
<dbReference type="GO" id="GO:0001671">
    <property type="term" value="F:ATPase activator activity"/>
    <property type="evidence" value="ECO:0007669"/>
    <property type="project" value="TreeGrafter"/>
</dbReference>
<protein>
    <submittedName>
        <fullName evidence="8">Vacuolar ATP synthase subunit s1 (ATP6S1) domain-containing protein</fullName>
    </submittedName>
</protein>
<evidence type="ECO:0000256" key="1">
    <source>
        <dbReference type="ARBA" id="ARBA00004167"/>
    </source>
</evidence>
<comment type="subcellular location">
    <subcellularLocation>
        <location evidence="1">Membrane</location>
        <topology evidence="1">Single-pass membrane protein</topology>
    </subcellularLocation>
</comment>
<evidence type="ECO:0000256" key="5">
    <source>
        <dbReference type="ARBA" id="ARBA00023136"/>
    </source>
</evidence>
<keyword evidence="5 6" id="KW-0472">Membrane</keyword>
<evidence type="ECO:0000259" key="7">
    <source>
        <dbReference type="Pfam" id="PF20520"/>
    </source>
</evidence>
<evidence type="ECO:0000256" key="4">
    <source>
        <dbReference type="ARBA" id="ARBA00022989"/>
    </source>
</evidence>
<dbReference type="InterPro" id="IPR046756">
    <property type="entry name" value="VAS1/VOA1_TM"/>
</dbReference>
<evidence type="ECO:0000256" key="6">
    <source>
        <dbReference type="SAM" id="Phobius"/>
    </source>
</evidence>
<evidence type="ECO:0000313" key="8">
    <source>
        <dbReference type="EMBL" id="KAI1726281.1"/>
    </source>
</evidence>
<name>A0AAD4NH60_9BILA</name>
<dbReference type="AlphaFoldDB" id="A0AAD4NH60"/>
<organism evidence="8 9">
    <name type="scientific">Ditylenchus destructor</name>
    <dbReference type="NCBI Taxonomy" id="166010"/>
    <lineage>
        <taxon>Eukaryota</taxon>
        <taxon>Metazoa</taxon>
        <taxon>Ecdysozoa</taxon>
        <taxon>Nematoda</taxon>
        <taxon>Chromadorea</taxon>
        <taxon>Rhabditida</taxon>
        <taxon>Tylenchina</taxon>
        <taxon>Tylenchomorpha</taxon>
        <taxon>Sphaerularioidea</taxon>
        <taxon>Anguinidae</taxon>
        <taxon>Anguininae</taxon>
        <taxon>Ditylenchus</taxon>
    </lineage>
</organism>
<dbReference type="Proteomes" id="UP001201812">
    <property type="component" value="Unassembled WGS sequence"/>
</dbReference>
<keyword evidence="9" id="KW-1185">Reference proteome</keyword>
<comment type="similarity">
    <text evidence="2">Belongs to the vacuolar ATPase subunit S1 family.</text>
</comment>
<feature type="domain" description="V-type proton ATPase subunit S1/VOA1 transmembrane" evidence="7">
    <location>
        <begin position="334"/>
        <end position="371"/>
    </location>
</feature>
<dbReference type="GO" id="GO:0033176">
    <property type="term" value="C:proton-transporting V-type ATPase complex"/>
    <property type="evidence" value="ECO:0007669"/>
    <property type="project" value="TreeGrafter"/>
</dbReference>
<gene>
    <name evidence="8" type="ORF">DdX_02993</name>
</gene>
<evidence type="ECO:0000256" key="2">
    <source>
        <dbReference type="ARBA" id="ARBA00009037"/>
    </source>
</evidence>
<evidence type="ECO:0000256" key="3">
    <source>
        <dbReference type="ARBA" id="ARBA00022692"/>
    </source>
</evidence>
<dbReference type="EMBL" id="JAKKPZ010000002">
    <property type="protein sequence ID" value="KAI1726281.1"/>
    <property type="molecule type" value="Genomic_DNA"/>
</dbReference>
<feature type="transmembrane region" description="Helical" evidence="6">
    <location>
        <begin position="334"/>
        <end position="360"/>
    </location>
</feature>
<comment type="caution">
    <text evidence="8">The sequence shown here is derived from an EMBL/GenBank/DDBJ whole genome shotgun (WGS) entry which is preliminary data.</text>
</comment>